<feature type="chain" id="PRO_5045231076" description="Azurin" evidence="1">
    <location>
        <begin position="26"/>
        <end position="148"/>
    </location>
</feature>
<organism evidence="2 3">
    <name type="scientific">Pseudomonas juntendi</name>
    <dbReference type="NCBI Taxonomy" id="2666183"/>
    <lineage>
        <taxon>Bacteria</taxon>
        <taxon>Pseudomonadati</taxon>
        <taxon>Pseudomonadota</taxon>
        <taxon>Gammaproteobacteria</taxon>
        <taxon>Pseudomonadales</taxon>
        <taxon>Pseudomonadaceae</taxon>
        <taxon>Pseudomonas</taxon>
    </lineage>
</organism>
<evidence type="ECO:0000313" key="3">
    <source>
        <dbReference type="Proteomes" id="UP001375228"/>
    </source>
</evidence>
<evidence type="ECO:0000313" key="2">
    <source>
        <dbReference type="EMBL" id="WWY20220.1"/>
    </source>
</evidence>
<proteinExistence type="predicted"/>
<dbReference type="RefSeq" id="WP_232109400.1">
    <property type="nucleotide sequence ID" value="NZ_CP146690.1"/>
</dbReference>
<gene>
    <name evidence="2" type="ORF">V9385_21775</name>
</gene>
<name>A0ABZ2JHZ6_9PSED</name>
<evidence type="ECO:0000256" key="1">
    <source>
        <dbReference type="SAM" id="SignalP"/>
    </source>
</evidence>
<sequence length="148" mass="15818">MTPMKRFTRILCATASLLAAGQALAGPPVEVTFRNLGTETVKLQLTNANESSTYQIAVPAPDQEVRAGQSIKFTVQRLVSPDANGAMLRYADGRKSCAFSTTFVMMMAGGIKQPKWNKTATPTGGATCTAVNSGFAANYAWKAEFTMK</sequence>
<keyword evidence="3" id="KW-1185">Reference proteome</keyword>
<accession>A0ABZ2JHZ6</accession>
<dbReference type="Proteomes" id="UP001375228">
    <property type="component" value="Chromosome"/>
</dbReference>
<protein>
    <recommendedName>
        <fullName evidence="4">Azurin</fullName>
    </recommendedName>
</protein>
<evidence type="ECO:0008006" key="4">
    <source>
        <dbReference type="Google" id="ProtNLM"/>
    </source>
</evidence>
<reference evidence="2 3" key="1">
    <citation type="submission" date="2024-03" db="EMBL/GenBank/DDBJ databases">
        <title>Pseudomonas juntendi.</title>
        <authorList>
            <person name="Liu Y."/>
        </authorList>
    </citation>
    <scope>NUCLEOTIDE SEQUENCE [LARGE SCALE GENOMIC DNA]</scope>
    <source>
        <strain evidence="2 3">L4046hy</strain>
    </source>
</reference>
<dbReference type="EMBL" id="CP146691">
    <property type="protein sequence ID" value="WWY20220.1"/>
    <property type="molecule type" value="Genomic_DNA"/>
</dbReference>
<feature type="signal peptide" evidence="1">
    <location>
        <begin position="1"/>
        <end position="25"/>
    </location>
</feature>
<keyword evidence="1" id="KW-0732">Signal</keyword>